<accession>A0A645J0Q5</accession>
<reference evidence="1" key="1">
    <citation type="submission" date="2019-08" db="EMBL/GenBank/DDBJ databases">
        <authorList>
            <person name="Kucharzyk K."/>
            <person name="Murdoch R.W."/>
            <person name="Higgins S."/>
            <person name="Loffler F."/>
        </authorList>
    </citation>
    <scope>NUCLEOTIDE SEQUENCE</scope>
</reference>
<sequence>MGLHTGNTAEYGDGTIQHAHRALHFSREVHVTWGVDNVHAVRDTLESLVSAVFLLGPVAGCGCGSNGNTTLALLLHPVGHRIAVIHVAHLVDEPCVKQDTLCRRGFSGINVCGDADVAGPLQRVCAIR</sequence>
<dbReference type="EMBL" id="VSSQ01127302">
    <property type="protein sequence ID" value="MPN56682.1"/>
    <property type="molecule type" value="Genomic_DNA"/>
</dbReference>
<gene>
    <name evidence="1" type="ORF">SDC9_204372</name>
</gene>
<organism evidence="1">
    <name type="scientific">bioreactor metagenome</name>
    <dbReference type="NCBI Taxonomy" id="1076179"/>
    <lineage>
        <taxon>unclassified sequences</taxon>
        <taxon>metagenomes</taxon>
        <taxon>ecological metagenomes</taxon>
    </lineage>
</organism>
<comment type="caution">
    <text evidence="1">The sequence shown here is derived from an EMBL/GenBank/DDBJ whole genome shotgun (WGS) entry which is preliminary data.</text>
</comment>
<dbReference type="AntiFam" id="ANF00072">
    <property type="entry name" value="Shadow ORF (opposite TypA)"/>
</dbReference>
<evidence type="ECO:0000313" key="1">
    <source>
        <dbReference type="EMBL" id="MPN56682.1"/>
    </source>
</evidence>
<proteinExistence type="predicted"/>
<name>A0A645J0Q5_9ZZZZ</name>
<protein>
    <submittedName>
        <fullName evidence="1">Uncharacterized protein</fullName>
    </submittedName>
</protein>
<dbReference type="AlphaFoldDB" id="A0A645J0Q5"/>